<evidence type="ECO:0000259" key="3">
    <source>
        <dbReference type="SMART" id="SM00912"/>
    </source>
</evidence>
<protein>
    <submittedName>
        <fullName evidence="4">Large exoproteins involved in heme utilization or adhesion</fullName>
    </submittedName>
</protein>
<dbReference type="NCBIfam" id="TIGR01731">
    <property type="entry name" value="fil_hemag_20aa"/>
    <property type="match status" value="13"/>
</dbReference>
<gene>
    <name evidence="4" type="ORF">RR42_m0027</name>
</gene>
<feature type="domain" description="Filamentous haemagglutinin FhaB/tRNA nuclease CdiA-like TPS" evidence="3">
    <location>
        <begin position="144"/>
        <end position="265"/>
    </location>
</feature>
<evidence type="ECO:0000313" key="5">
    <source>
        <dbReference type="Proteomes" id="UP000031843"/>
    </source>
</evidence>
<feature type="transmembrane region" description="Helical" evidence="2">
    <location>
        <begin position="44"/>
        <end position="62"/>
    </location>
</feature>
<sequence length="2604" mass="256016">MYRVKQAALPQDNAQPDPSPDASPDSLPDSSPGLSMAERGRRRVWVRALAGVVAITTWLAPLQVSLQQARQAAGALAAGASDPASIAMQSGAARQSLMRWALAHLPVTLSFGPAAAHAAPVTDPNAPVRFTPSIGTTSGPGAPAGGVPVVGITTPNAAGISLNQYRAFVVDPIGLILNNSTTGGGTFLGGQVGANANLAASGPAGLIINQVTSQTPAQVNGTIEVFGAPAGVVIAAPGGVYTRGASFTNTTQVTLTTGVPQFLSGTGAATSFDAATAAGFLVQGGRVQIANPSPGNANGVGIEGTVGNINLIAESIGVDAALYAGNQINLVAGRQLVTPIATPSATPSGGAFATTATGANNAASNTSAASGLAIDATAFGAMTAGQIHIVSTAAGLGVRADGNLAASANNLTLDSAGNLKVAGTYAKQAVALQAAGAVVASGDGHSEAGYTLNAGQDATLGGTLRAGKAVAVSAGGSIHGAGGIQAQDAVTLAAGASVDVGGAVSGSRIAISAAGNDGRGDIHLRGDVTSPGTIQLDAARDTTIDGSAVSASDLDLSTQRHLTINGMAGSTGGNVSLTGVTGNVTTAGNVVSPGTLAVTAGVDANLGGQVLATGPVGVTARSGSITTSGQIGSNASLALTAAQNVTVGGQAQSAGKTTITATAGSAAIHGALTSDGDAAITAGQNANVAGSVASGGNATIQAAAGSATVSGALSSVGSATVQAGQNLTLGGRVLSGGDLAATAGQTLNAGQLTWVGGNATLRGTDIQVGSAASPGTAGGNAVAGTLDASATRSLALTGDTTAANMTLGGQSVANSGATIATQQLTINGGAVSNAGTLAGNQVSLTAATLVNRGTVGGQTVNVTAANALDNAQGLIAGAKHLVVTAGALASNQGGTLFAGDLTGHAPTVGDLTLSITGGNGSFNNAAGQILAGNNLTVNTPNQVFDPSAATTGTLNANATLTLAALAINNTGTWNVPGANVVLNASQGITNTGTIQKSGDLTLATGGTLTNSGQIVGGSHLSLSAGTLSNTGTIHANGDLALAGNVSNSGTAEALGNLTVTGGDYDNRGGTTQAGGDIKVDISGTLNNIGSVIGAKGNLHIAAGAVINDRTAPVDAGSSTTKVVNDSLLNATIIGSYSRWLQGGACDSCPAYVPGAISNITLADVTRNPDGSVLLVRGAEIIPSNGDQQFGQNLWHLIPGTVGRDRVPVFLLTPESTLNLGMPTVDHTVVRQADGTAGQIISGGNLDINAASLSNKGGIISAGKNATLNVGSLDNSRSATLVNSTGDSVNQGELSAFMARLAALTTGNTDIYGPGPLVYGVPPSMSACDSCSAPPPWSPVAQGKTATGAAAAAPSQVTTSYQLGKAGQISAGGNLTLTGTGDLTNAGDLAAAGKVAIKTPGTFTNQGVYDSKITTTPGCVAGAPDCPGDSNPRVDALAWQQTPSTVAAGQTLTISAANIQNLNATLAAQGDVSLNATSSVTNRSGAIQSLTGDVSITAPTLVNTTMDPARLHKSYGGQNPPYAGGCNPGGTYGNSQCAASEDAAAGPAGVISAARDVQLSGTNLTNKGALITGGRNVTVGMAGSIDNSSIPLNADWVGRWQEDRSGGDRWHDTGGRATLGSLESGIQAGNALSVTAGGQVLNTGNLMGSTVDLTGAALVNGYTSPTQPTPPATGAQQVIPLGPVVTPGGAVPAAKPVNNPTTPWQFNPVIVATPAAPTTGSSQTIDWHFSAKLGGNPVTAPNGTTDRAQYLNNSPATAVLAGITPDSLLAQLPAELRPGKVSFYYDPYTEGQKLQQAALQQTGQASFVSGLAWDSQNQLSVTDQEKLSLYKNAADYAKAHHIALGTALTQTQVNELDKPLLWYVQQAVPDPSCNTVASTACPTVNALVPQVYLPEGYAQALTKPTGGTIAGDNVSLDIAGQLRNSGAITAADTLNVKAGSIDAGPNVVDIGTSAYKAQSGWNVITGTVVQPGGFMSAMRMNIEADSIHAVNDAFLIRNADGTVDEAATVALVNQLKANLGLNYTEGTVADDIHTQFIKEKKGFGVLGQIVAIVASVAISIVTAGAGASLMAVMMAGMLSSMASQAILTGSINMGTALKAGVISAVTAGLTQGALAGLNLGGAGVSSIGDSISVGNWGAVQSGLGNYVGASLVRSAISAGVNTIAYGGSFGQAFANGLVRDAAAVGANAIGVTLPGIGTDGANPGTILANAASHALLGCAAQSLTGGDCAGGAVGGAASAIAAPLIRDAIYGGNQTVVENPDGTRTTQYNDTASNAAIAALATLVGGAAGALLGTNATSAASAAQNEVLNNALSTKLVSEKSARLADCGGNAMCESAVTAEFRLKSNAQTADFVQKVSDPNQRTLLALNLQNDRTQVQGLLANPNCQGACRDSAQASLVEYDRQIGMVNDSTSRDLNRAMLGTAVDAGLTIASGVGLLTRILRGGAAAADVAETALPKGSASSSITAARDIDHSAQVPSAATSTSSALQQASNIFSSSAPGTIQIGKAAFTELPSTGNAAIFSGATDSQVHQYFMSLTGATELPVARTIPGKGTIYVVNTPSGNFTLRDFSSSSGQTGSAWTIDIPKGAVGTTYNPEIKFLKGGNP</sequence>
<organism evidence="4 5">
    <name type="scientific">Cupriavidus basilensis</name>
    <dbReference type="NCBI Taxonomy" id="68895"/>
    <lineage>
        <taxon>Bacteria</taxon>
        <taxon>Pseudomonadati</taxon>
        <taxon>Pseudomonadota</taxon>
        <taxon>Betaproteobacteria</taxon>
        <taxon>Burkholderiales</taxon>
        <taxon>Burkholderiaceae</taxon>
        <taxon>Cupriavidus</taxon>
    </lineage>
</organism>
<evidence type="ECO:0000256" key="1">
    <source>
        <dbReference type="SAM" id="MobiDB-lite"/>
    </source>
</evidence>
<dbReference type="InterPro" id="IPR012334">
    <property type="entry name" value="Pectin_lyas_fold"/>
</dbReference>
<dbReference type="InterPro" id="IPR011050">
    <property type="entry name" value="Pectin_lyase_fold/virulence"/>
</dbReference>
<name>A0A0C4XYE3_9BURK</name>
<dbReference type="KEGG" id="cbw:RR42_m0027"/>
<dbReference type="Gene3D" id="2.160.20.10">
    <property type="entry name" value="Single-stranded right-handed beta-helix, Pectin lyase-like"/>
    <property type="match status" value="1"/>
</dbReference>
<dbReference type="NCBIfam" id="TIGR01901">
    <property type="entry name" value="adhes_NPXG"/>
    <property type="match status" value="1"/>
</dbReference>
<evidence type="ECO:0000256" key="2">
    <source>
        <dbReference type="SAM" id="Phobius"/>
    </source>
</evidence>
<keyword evidence="2" id="KW-0812">Transmembrane</keyword>
<feature type="region of interest" description="Disordered" evidence="1">
    <location>
        <begin position="1"/>
        <end position="37"/>
    </location>
</feature>
<feature type="transmembrane region" description="Helical" evidence="2">
    <location>
        <begin position="2044"/>
        <end position="2071"/>
    </location>
</feature>
<dbReference type="Proteomes" id="UP000031843">
    <property type="component" value="Chromosome main"/>
</dbReference>
<dbReference type="RefSeq" id="WP_082054766.1">
    <property type="nucleotide sequence ID" value="NZ_CP010536.1"/>
</dbReference>
<dbReference type="Pfam" id="PF05860">
    <property type="entry name" value="TPS"/>
    <property type="match status" value="1"/>
</dbReference>
<dbReference type="InterPro" id="IPR008638">
    <property type="entry name" value="FhaB/CdiA-like_TPS"/>
</dbReference>
<evidence type="ECO:0000313" key="4">
    <source>
        <dbReference type="EMBL" id="AJG17442.1"/>
    </source>
</evidence>
<proteinExistence type="predicted"/>
<accession>A0A0C4XYE3</accession>
<dbReference type="EMBL" id="CP010536">
    <property type="protein sequence ID" value="AJG17442.1"/>
    <property type="molecule type" value="Genomic_DNA"/>
</dbReference>
<feature type="compositionally biased region" description="Low complexity" evidence="1">
    <location>
        <begin position="10"/>
        <end position="32"/>
    </location>
</feature>
<keyword evidence="5" id="KW-1185">Reference proteome</keyword>
<dbReference type="Pfam" id="PF05594">
    <property type="entry name" value="Fil_haemagg"/>
    <property type="match status" value="13"/>
</dbReference>
<reference evidence="4 5" key="1">
    <citation type="journal article" date="2015" name="Genome Announc.">
        <title>Complete Genome Sequence of Cupriavidus basilensis 4G11, Isolated from the Oak Ridge Field Research Center Site.</title>
        <authorList>
            <person name="Ray J."/>
            <person name="Waters R.J."/>
            <person name="Skerker J.M."/>
            <person name="Kuehl J.V."/>
            <person name="Price M.N."/>
            <person name="Huang J."/>
            <person name="Chakraborty R."/>
            <person name="Arkin A.P."/>
            <person name="Deutschbauer A."/>
        </authorList>
    </citation>
    <scope>NUCLEOTIDE SEQUENCE [LARGE SCALE GENOMIC DNA]</scope>
    <source>
        <strain evidence="4">4G11</strain>
    </source>
</reference>
<dbReference type="SMART" id="SM00912">
    <property type="entry name" value="Haemagg_act"/>
    <property type="match status" value="1"/>
</dbReference>
<dbReference type="SUPFAM" id="SSF51126">
    <property type="entry name" value="Pectin lyase-like"/>
    <property type="match status" value="1"/>
</dbReference>
<dbReference type="STRING" id="68895.RR42_m0027"/>
<dbReference type="OrthoDB" id="5666689at2"/>
<dbReference type="InterPro" id="IPR010069">
    <property type="entry name" value="CdiA_FHA1_rpt"/>
</dbReference>
<keyword evidence="2" id="KW-1133">Transmembrane helix</keyword>
<dbReference type="InterPro" id="IPR008619">
    <property type="entry name" value="Filamentous_hemagglutn_rpt"/>
</dbReference>
<keyword evidence="2" id="KW-0472">Membrane</keyword>